<sequence>MLSYSRTLLAVLRKQWAHLQLSGTGTVAFSSNYVNLSTHSGKLPVFQYREKLQPSPYSRIKTVEK</sequence>
<dbReference type="Proteomes" id="UP000198285">
    <property type="component" value="Chromosome"/>
</dbReference>
<organism evidence="1 2">
    <name type="scientific">Acetobacter oryzifermentans</name>
    <dbReference type="NCBI Taxonomy" id="1633874"/>
    <lineage>
        <taxon>Bacteria</taxon>
        <taxon>Pseudomonadati</taxon>
        <taxon>Pseudomonadota</taxon>
        <taxon>Alphaproteobacteria</taxon>
        <taxon>Acetobacterales</taxon>
        <taxon>Acetobacteraceae</taxon>
        <taxon>Acetobacter</taxon>
    </lineage>
</organism>
<gene>
    <name evidence="1" type="ORF">CBI36_06290</name>
</gene>
<name>A0ABC8CAV2_9PROT</name>
<evidence type="ECO:0000313" key="1">
    <source>
        <dbReference type="EMBL" id="ASL40101.1"/>
    </source>
</evidence>
<dbReference type="EMBL" id="CP022374">
    <property type="protein sequence ID" value="ASL40101.1"/>
    <property type="molecule type" value="Genomic_DNA"/>
</dbReference>
<protein>
    <submittedName>
        <fullName evidence="1">Uncharacterized protein</fullName>
    </submittedName>
</protein>
<reference evidence="1 2" key="1">
    <citation type="submission" date="2017-05" db="EMBL/GenBank/DDBJ databases">
        <title>The gut commensal microbiome of Drosophila is modified by the endosymbiont Wolbachia.</title>
        <authorList>
            <person name="Simhadri R.K."/>
            <person name="Guo R."/>
            <person name="Fast E.M."/>
            <person name="Schultz M.J."/>
            <person name="Vaisman N."/>
            <person name="Slatko B."/>
            <person name="Frydman H.M."/>
        </authorList>
    </citation>
    <scope>NUCLEOTIDE SEQUENCE [LARGE SCALE GENOMIC DNA]</scope>
    <source>
        <strain evidence="2">dm</strain>
    </source>
</reference>
<dbReference type="AlphaFoldDB" id="A0ABC8CAV2"/>
<accession>A0ABC8CAV2</accession>
<evidence type="ECO:0000313" key="2">
    <source>
        <dbReference type="Proteomes" id="UP000198285"/>
    </source>
</evidence>
<proteinExistence type="predicted"/>